<name>A0A1J5RE96_9ZZZZ</name>
<sequence>MDEVTQQNAALVEQAAAAAESLVEQAVGLIETVSAFRLTNSTQLRTIAAPAQLRSTAPNRAITSDGLSRENFSFDEAKQAHIKWKNRLIDYIAGRSKEHLDVEKVCRDDQCPLGGWIYGHAQQHARMPAFRELRTAHAEFHESVGHIVRCVQDHNQPEAKRLLGGEFSKTSKRTIAAIDSIEAMV</sequence>
<feature type="domain" description="Chemoreceptor zinc-binding" evidence="1">
    <location>
        <begin position="81"/>
        <end position="148"/>
    </location>
</feature>
<protein>
    <submittedName>
        <fullName evidence="2">Methyl-accepting chemotaxis protein III</fullName>
    </submittedName>
</protein>
<dbReference type="Gene3D" id="1.20.120.30">
    <property type="entry name" value="Aspartate receptor, ligand-binding domain"/>
    <property type="match status" value="1"/>
</dbReference>
<proteinExistence type="predicted"/>
<reference evidence="2" key="1">
    <citation type="submission" date="2016-10" db="EMBL/GenBank/DDBJ databases">
        <title>Sequence of Gallionella enrichment culture.</title>
        <authorList>
            <person name="Poehlein A."/>
            <person name="Muehling M."/>
            <person name="Daniel R."/>
        </authorList>
    </citation>
    <scope>NUCLEOTIDE SEQUENCE</scope>
</reference>
<dbReference type="InterPro" id="IPR025991">
    <property type="entry name" value="Chemoreceptor_zinc-bind_dom"/>
</dbReference>
<evidence type="ECO:0000313" key="2">
    <source>
        <dbReference type="EMBL" id="OIQ90444.1"/>
    </source>
</evidence>
<comment type="caution">
    <text evidence="2">The sequence shown here is derived from an EMBL/GenBank/DDBJ whole genome shotgun (WGS) entry which is preliminary data.</text>
</comment>
<gene>
    <name evidence="2" type="primary">trg_6</name>
    <name evidence="2" type="ORF">GALL_276780</name>
</gene>
<accession>A0A1J5RE96</accession>
<organism evidence="2">
    <name type="scientific">mine drainage metagenome</name>
    <dbReference type="NCBI Taxonomy" id="410659"/>
    <lineage>
        <taxon>unclassified sequences</taxon>
        <taxon>metagenomes</taxon>
        <taxon>ecological metagenomes</taxon>
    </lineage>
</organism>
<dbReference type="AlphaFoldDB" id="A0A1J5RE96"/>
<evidence type="ECO:0000259" key="1">
    <source>
        <dbReference type="Pfam" id="PF13682"/>
    </source>
</evidence>
<dbReference type="Pfam" id="PF13682">
    <property type="entry name" value="CZB"/>
    <property type="match status" value="1"/>
</dbReference>
<dbReference type="EMBL" id="MLJW01000292">
    <property type="protein sequence ID" value="OIQ90444.1"/>
    <property type="molecule type" value="Genomic_DNA"/>
</dbReference>